<dbReference type="GO" id="GO:0018773">
    <property type="term" value="F:acetylpyruvate hydrolase activity"/>
    <property type="evidence" value="ECO:0007669"/>
    <property type="project" value="TreeGrafter"/>
</dbReference>
<dbReference type="AlphaFoldDB" id="A0A0B3XLB1"/>
<dbReference type="NCBIfam" id="NF007967">
    <property type="entry name" value="PRK10691.1"/>
    <property type="match status" value="1"/>
</dbReference>
<dbReference type="RefSeq" id="WP_039222780.1">
    <property type="nucleotide sequence ID" value="NZ_JWLW01000065.1"/>
</dbReference>
<proteinExistence type="predicted"/>
<dbReference type="InterPro" id="IPR011234">
    <property type="entry name" value="Fumarylacetoacetase-like_C"/>
</dbReference>
<comment type="caution">
    <text evidence="3">The sequence shown here is derived from an EMBL/GenBank/DDBJ whole genome shotgun (WGS) entry which is preliminary data.</text>
</comment>
<dbReference type="PANTHER" id="PTHR11820:SF7">
    <property type="entry name" value="ACYLPYRUVASE FAHD1, MITOCHONDRIAL"/>
    <property type="match status" value="1"/>
</dbReference>
<keyword evidence="3" id="KW-0413">Isomerase</keyword>
<keyword evidence="4" id="KW-1185">Reference proteome</keyword>
<name>A0A0B3XLB1_9ALTE</name>
<dbReference type="EMBL" id="JWLW01000065">
    <property type="protein sequence ID" value="KHT44976.1"/>
    <property type="molecule type" value="Genomic_DNA"/>
</dbReference>
<gene>
    <name evidence="3" type="ORF">RJ41_15495</name>
</gene>
<feature type="domain" description="Fumarylacetoacetase-like C-terminal" evidence="2">
    <location>
        <begin position="19"/>
        <end position="218"/>
    </location>
</feature>
<sequence length="222" mass="24262">MAYRHIDSQGSEISLPVSKVVCIGRNYLDHIQEMNSTVSEAPLLFMKPKAALCHMQKPIAIPTDKGECHNELEVAVLLKSSLKNASVDDVEAAIWGIGLGLDLTLREVQAELKKQGQPWERAKSFDNSAPLSGFVPLSEIDNLEDLRFTLTINGVVRQLGHTELMLHKIIPLIAHMSSKFTLDSGDVILTGTPKGVGKLCSQDTVVATLDNHLTVETEVIAE</sequence>
<accession>A0A0B3XLB1</accession>
<dbReference type="SUPFAM" id="SSF56529">
    <property type="entry name" value="FAH"/>
    <property type="match status" value="1"/>
</dbReference>
<evidence type="ECO:0000313" key="4">
    <source>
        <dbReference type="Proteomes" id="UP000031197"/>
    </source>
</evidence>
<dbReference type="PANTHER" id="PTHR11820">
    <property type="entry name" value="ACYLPYRUVASE"/>
    <property type="match status" value="1"/>
</dbReference>
<dbReference type="OrthoDB" id="9805307at2"/>
<dbReference type="Gene3D" id="3.90.850.10">
    <property type="entry name" value="Fumarylacetoacetase-like, C-terminal domain"/>
    <property type="match status" value="1"/>
</dbReference>
<reference evidence="3 4" key="1">
    <citation type="submission" date="2014-12" db="EMBL/GenBank/DDBJ databases">
        <title>Genome sequencing of Alteromonas marina AD001.</title>
        <authorList>
            <person name="Adrian T.G.S."/>
            <person name="Chan K.G."/>
        </authorList>
    </citation>
    <scope>NUCLEOTIDE SEQUENCE [LARGE SCALE GENOMIC DNA]</scope>
    <source>
        <strain evidence="3 4">AD001</strain>
    </source>
</reference>
<dbReference type="GO" id="GO:0016853">
    <property type="term" value="F:isomerase activity"/>
    <property type="evidence" value="ECO:0007669"/>
    <property type="project" value="UniProtKB-KW"/>
</dbReference>
<dbReference type="Pfam" id="PF01557">
    <property type="entry name" value="FAA_hydrolase"/>
    <property type="match status" value="1"/>
</dbReference>
<keyword evidence="1" id="KW-0479">Metal-binding</keyword>
<dbReference type="InterPro" id="IPR036663">
    <property type="entry name" value="Fumarylacetoacetase_C_sf"/>
</dbReference>
<organism evidence="3 4">
    <name type="scientific">Alteromonas marina</name>
    <dbReference type="NCBI Taxonomy" id="203795"/>
    <lineage>
        <taxon>Bacteria</taxon>
        <taxon>Pseudomonadati</taxon>
        <taxon>Pseudomonadota</taxon>
        <taxon>Gammaproteobacteria</taxon>
        <taxon>Alteromonadales</taxon>
        <taxon>Alteromonadaceae</taxon>
        <taxon>Alteromonas/Salinimonas group</taxon>
        <taxon>Alteromonas</taxon>
    </lineage>
</organism>
<evidence type="ECO:0000313" key="3">
    <source>
        <dbReference type="EMBL" id="KHT44976.1"/>
    </source>
</evidence>
<protein>
    <submittedName>
        <fullName evidence="3">5-carboxymethyl-2-hydroxymuconate delta-isomerase</fullName>
    </submittedName>
</protein>
<evidence type="ECO:0000259" key="2">
    <source>
        <dbReference type="Pfam" id="PF01557"/>
    </source>
</evidence>
<dbReference type="Proteomes" id="UP000031197">
    <property type="component" value="Unassembled WGS sequence"/>
</dbReference>
<evidence type="ECO:0000256" key="1">
    <source>
        <dbReference type="ARBA" id="ARBA00022723"/>
    </source>
</evidence>
<dbReference type="GO" id="GO:0046872">
    <property type="term" value="F:metal ion binding"/>
    <property type="evidence" value="ECO:0007669"/>
    <property type="project" value="UniProtKB-KW"/>
</dbReference>